<feature type="domain" description="ABC transporter" evidence="15">
    <location>
        <begin position="314"/>
        <end position="571"/>
    </location>
</feature>
<dbReference type="GO" id="GO:0005829">
    <property type="term" value="C:cytosol"/>
    <property type="evidence" value="ECO:0007669"/>
    <property type="project" value="UniProtKB-ARBA"/>
</dbReference>
<evidence type="ECO:0000256" key="10">
    <source>
        <dbReference type="ARBA" id="ARBA00023002"/>
    </source>
</evidence>
<evidence type="ECO:0000256" key="2">
    <source>
        <dbReference type="ARBA" id="ARBA00004308"/>
    </source>
</evidence>
<dbReference type="CDD" id="cd19079">
    <property type="entry name" value="AKR_EcYajO-like"/>
    <property type="match status" value="1"/>
</dbReference>
<dbReference type="SUPFAM" id="SSF90123">
    <property type="entry name" value="ABC transporter transmembrane region"/>
    <property type="match status" value="2"/>
</dbReference>
<evidence type="ECO:0000313" key="18">
    <source>
        <dbReference type="Proteomes" id="UP001321749"/>
    </source>
</evidence>
<evidence type="ECO:0000256" key="12">
    <source>
        <dbReference type="ARBA" id="ARBA00023180"/>
    </source>
</evidence>
<comment type="similarity">
    <text evidence="3">Belongs to the ABC transporter superfamily. ABCB family. Multidrug resistance exporter (TC 3.A.1.201) subfamily.</text>
</comment>
<dbReference type="FunFam" id="3.40.50.300:FF:001530">
    <property type="entry name" value="ABC multidrug transporter (Eurofung)"/>
    <property type="match status" value="1"/>
</dbReference>
<dbReference type="InterPro" id="IPR003593">
    <property type="entry name" value="AAA+_ATPase"/>
</dbReference>
<dbReference type="EMBL" id="MU864980">
    <property type="protein sequence ID" value="KAK4461941.1"/>
    <property type="molecule type" value="Genomic_DNA"/>
</dbReference>
<dbReference type="SMART" id="SM00382">
    <property type="entry name" value="AAA"/>
    <property type="match status" value="2"/>
</dbReference>
<dbReference type="SUPFAM" id="SSF52540">
    <property type="entry name" value="P-loop containing nucleoside triphosphate hydrolases"/>
    <property type="match status" value="2"/>
</dbReference>
<feature type="domain" description="ABC transmembrane type-1" evidence="16">
    <location>
        <begin position="650"/>
        <end position="937"/>
    </location>
</feature>
<proteinExistence type="inferred from homology"/>
<name>A0AAV9HQF9_9PEZI</name>
<dbReference type="InterPro" id="IPR023210">
    <property type="entry name" value="NADP_OxRdtase_dom"/>
</dbReference>
<evidence type="ECO:0000259" key="16">
    <source>
        <dbReference type="PROSITE" id="PS50929"/>
    </source>
</evidence>
<feature type="compositionally biased region" description="Basic and acidic residues" evidence="13">
    <location>
        <begin position="1468"/>
        <end position="1479"/>
    </location>
</feature>
<dbReference type="Pfam" id="PF00005">
    <property type="entry name" value="ABC_tran"/>
    <property type="match status" value="2"/>
</dbReference>
<dbReference type="PANTHER" id="PTHR43394">
    <property type="entry name" value="ATP-DEPENDENT PERMEASE MDL1, MITOCHONDRIAL"/>
    <property type="match status" value="1"/>
</dbReference>
<dbReference type="GO" id="GO:0005524">
    <property type="term" value="F:ATP binding"/>
    <property type="evidence" value="ECO:0007669"/>
    <property type="project" value="UniProtKB-KW"/>
</dbReference>
<evidence type="ECO:0000256" key="7">
    <source>
        <dbReference type="ARBA" id="ARBA00022741"/>
    </source>
</evidence>
<dbReference type="GO" id="GO:0015421">
    <property type="term" value="F:ABC-type oligopeptide transporter activity"/>
    <property type="evidence" value="ECO:0007669"/>
    <property type="project" value="TreeGrafter"/>
</dbReference>
<feature type="transmembrane region" description="Helical" evidence="14">
    <location>
        <begin position="795"/>
        <end position="813"/>
    </location>
</feature>
<keyword evidence="4" id="KW-0813">Transport</keyword>
<dbReference type="Pfam" id="PF00664">
    <property type="entry name" value="ABC_membrane"/>
    <property type="match status" value="2"/>
</dbReference>
<dbReference type="Proteomes" id="UP001321749">
    <property type="component" value="Unassembled WGS sequence"/>
</dbReference>
<feature type="transmembrane region" description="Helical" evidence="14">
    <location>
        <begin position="769"/>
        <end position="789"/>
    </location>
</feature>
<comment type="subcellular location">
    <subcellularLocation>
        <location evidence="2">Endomembrane system</location>
    </subcellularLocation>
    <subcellularLocation>
        <location evidence="1">Membrane</location>
        <topology evidence="1">Multi-pass membrane protein</topology>
    </subcellularLocation>
</comment>
<keyword evidence="7" id="KW-0547">Nucleotide-binding</keyword>
<evidence type="ECO:0008006" key="19">
    <source>
        <dbReference type="Google" id="ProtNLM"/>
    </source>
</evidence>
<feature type="transmembrane region" description="Helical" evidence="14">
    <location>
        <begin position="648"/>
        <end position="670"/>
    </location>
</feature>
<feature type="transmembrane region" description="Helical" evidence="14">
    <location>
        <begin position="217"/>
        <end position="239"/>
    </location>
</feature>
<evidence type="ECO:0000256" key="5">
    <source>
        <dbReference type="ARBA" id="ARBA00022692"/>
    </source>
</evidence>
<reference evidence="17" key="2">
    <citation type="submission" date="2023-06" db="EMBL/GenBank/DDBJ databases">
        <authorList>
            <consortium name="Lawrence Berkeley National Laboratory"/>
            <person name="Mondo S.J."/>
            <person name="Hensen N."/>
            <person name="Bonometti L."/>
            <person name="Westerberg I."/>
            <person name="Brannstrom I.O."/>
            <person name="Guillou S."/>
            <person name="Cros-Aarteil S."/>
            <person name="Calhoun S."/>
            <person name="Haridas S."/>
            <person name="Kuo A."/>
            <person name="Pangilinan J."/>
            <person name="Riley R."/>
            <person name="Labutti K."/>
            <person name="Andreopoulos B."/>
            <person name="Lipzen A."/>
            <person name="Chen C."/>
            <person name="Yanf M."/>
            <person name="Daum C."/>
            <person name="Ng V."/>
            <person name="Clum A."/>
            <person name="Steindorff A."/>
            <person name="Ohm R."/>
            <person name="Martin F."/>
            <person name="Silar P."/>
            <person name="Natvig D."/>
            <person name="Lalanne C."/>
            <person name="Gautier V."/>
            <person name="Ament-Velasquez S.L."/>
            <person name="Kruys A."/>
            <person name="Hutchinson M.I."/>
            <person name="Powell A.J."/>
            <person name="Barry K."/>
            <person name="Miller A.N."/>
            <person name="Grigoriev I.V."/>
            <person name="Debuchy R."/>
            <person name="Gladieux P."/>
            <person name="Thoren M.H."/>
            <person name="Johannesson H."/>
        </authorList>
    </citation>
    <scope>NUCLEOTIDE SEQUENCE</scope>
    <source>
        <strain evidence="17">PSN324</strain>
    </source>
</reference>
<keyword evidence="12" id="KW-0325">Glycoprotein</keyword>
<gene>
    <name evidence="17" type="ORF">QBC42DRAFT_202353</name>
</gene>
<evidence type="ECO:0000256" key="4">
    <source>
        <dbReference type="ARBA" id="ARBA00022448"/>
    </source>
</evidence>
<dbReference type="CDD" id="cd03249">
    <property type="entry name" value="ABC_MTABC3_MDL1_MDL2"/>
    <property type="match status" value="1"/>
</dbReference>
<evidence type="ECO:0000256" key="9">
    <source>
        <dbReference type="ARBA" id="ARBA00022989"/>
    </source>
</evidence>
<accession>A0AAV9HQF9</accession>
<evidence type="ECO:0000313" key="17">
    <source>
        <dbReference type="EMBL" id="KAK4461941.1"/>
    </source>
</evidence>
<feature type="transmembrane region" description="Helical" evidence="14">
    <location>
        <begin position="874"/>
        <end position="897"/>
    </location>
</feature>
<keyword evidence="6" id="KW-0677">Repeat</keyword>
<dbReference type="FunFam" id="3.20.20.100:FF:000004">
    <property type="entry name" value="Oxidoreductase, aldo/keto reductase"/>
    <property type="match status" value="1"/>
</dbReference>
<evidence type="ECO:0000256" key="1">
    <source>
        <dbReference type="ARBA" id="ARBA00004141"/>
    </source>
</evidence>
<keyword evidence="10" id="KW-0560">Oxidoreductase</keyword>
<comment type="caution">
    <text evidence="17">The sequence shown here is derived from an EMBL/GenBank/DDBJ whole genome shotgun (WGS) entry which is preliminary data.</text>
</comment>
<evidence type="ECO:0000256" key="14">
    <source>
        <dbReference type="SAM" id="Phobius"/>
    </source>
</evidence>
<protein>
    <recommendedName>
        <fullName evidence="19">ABC transporter</fullName>
    </recommendedName>
</protein>
<dbReference type="Gene3D" id="1.20.1560.10">
    <property type="entry name" value="ABC transporter type 1, transmembrane domain"/>
    <property type="match status" value="1"/>
</dbReference>
<dbReference type="CDD" id="cd18578">
    <property type="entry name" value="ABC_6TM_Pgp_ABCB1_D2_like"/>
    <property type="match status" value="1"/>
</dbReference>
<organism evidence="17 18">
    <name type="scientific">Cladorrhinum samala</name>
    <dbReference type="NCBI Taxonomy" id="585594"/>
    <lineage>
        <taxon>Eukaryota</taxon>
        <taxon>Fungi</taxon>
        <taxon>Dikarya</taxon>
        <taxon>Ascomycota</taxon>
        <taxon>Pezizomycotina</taxon>
        <taxon>Sordariomycetes</taxon>
        <taxon>Sordariomycetidae</taxon>
        <taxon>Sordariales</taxon>
        <taxon>Podosporaceae</taxon>
        <taxon>Cladorrhinum</taxon>
    </lineage>
</organism>
<dbReference type="PANTHER" id="PTHR43394:SF11">
    <property type="entry name" value="ATP-BINDING CASSETTE TRANSPORTER"/>
    <property type="match status" value="1"/>
</dbReference>
<feature type="region of interest" description="Disordered" evidence="13">
    <location>
        <begin position="1468"/>
        <end position="1487"/>
    </location>
</feature>
<reference evidence="17" key="1">
    <citation type="journal article" date="2023" name="Mol. Phylogenet. Evol.">
        <title>Genome-scale phylogeny and comparative genomics of the fungal order Sordariales.</title>
        <authorList>
            <person name="Hensen N."/>
            <person name="Bonometti L."/>
            <person name="Westerberg I."/>
            <person name="Brannstrom I.O."/>
            <person name="Guillou S."/>
            <person name="Cros-Aarteil S."/>
            <person name="Calhoun S."/>
            <person name="Haridas S."/>
            <person name="Kuo A."/>
            <person name="Mondo S."/>
            <person name="Pangilinan J."/>
            <person name="Riley R."/>
            <person name="LaButti K."/>
            <person name="Andreopoulos B."/>
            <person name="Lipzen A."/>
            <person name="Chen C."/>
            <person name="Yan M."/>
            <person name="Daum C."/>
            <person name="Ng V."/>
            <person name="Clum A."/>
            <person name="Steindorff A."/>
            <person name="Ohm R.A."/>
            <person name="Martin F."/>
            <person name="Silar P."/>
            <person name="Natvig D.O."/>
            <person name="Lalanne C."/>
            <person name="Gautier V."/>
            <person name="Ament-Velasquez S.L."/>
            <person name="Kruys A."/>
            <person name="Hutchinson M.I."/>
            <person name="Powell A.J."/>
            <person name="Barry K."/>
            <person name="Miller A.N."/>
            <person name="Grigoriev I.V."/>
            <person name="Debuchy R."/>
            <person name="Gladieux P."/>
            <person name="Hiltunen Thoren M."/>
            <person name="Johannesson H."/>
        </authorList>
    </citation>
    <scope>NUCLEOTIDE SEQUENCE</scope>
    <source>
        <strain evidence="17">PSN324</strain>
    </source>
</reference>
<dbReference type="GO" id="GO:0005743">
    <property type="term" value="C:mitochondrial inner membrane"/>
    <property type="evidence" value="ECO:0007669"/>
    <property type="project" value="TreeGrafter"/>
</dbReference>
<evidence type="ECO:0000256" key="13">
    <source>
        <dbReference type="SAM" id="MobiDB-lite"/>
    </source>
</evidence>
<dbReference type="FunFam" id="3.40.50.300:FF:000913">
    <property type="entry name" value="ABC multidrug transporter SitT"/>
    <property type="match status" value="1"/>
</dbReference>
<evidence type="ECO:0000256" key="3">
    <source>
        <dbReference type="ARBA" id="ARBA00007577"/>
    </source>
</evidence>
<dbReference type="SUPFAM" id="SSF51430">
    <property type="entry name" value="NAD(P)-linked oxidoreductase"/>
    <property type="match status" value="1"/>
</dbReference>
<dbReference type="GO" id="GO:0016491">
    <property type="term" value="F:oxidoreductase activity"/>
    <property type="evidence" value="ECO:0007669"/>
    <property type="project" value="UniProtKB-KW"/>
</dbReference>
<feature type="domain" description="ABC transporter" evidence="15">
    <location>
        <begin position="975"/>
        <end position="1212"/>
    </location>
</feature>
<dbReference type="InterPro" id="IPR039421">
    <property type="entry name" value="Type_1_exporter"/>
</dbReference>
<evidence type="ECO:0000256" key="6">
    <source>
        <dbReference type="ARBA" id="ARBA00022737"/>
    </source>
</evidence>
<dbReference type="InterPro" id="IPR027417">
    <property type="entry name" value="P-loop_NTPase"/>
</dbReference>
<keyword evidence="18" id="KW-1185">Reference proteome</keyword>
<sequence length="1565" mass="174348">MPVMNIIFGRMVGSFTGYFSTDAATTYDMFRHAINTCALYLVGLFFIRLVLDYIAYMGFRTCSLRISAAIRLEYMRCLFAQPVSTLDVLPPGQTAAIITITASILQIGISEKLSAFLQSASTVISALVIAMCYSWSLTLITSSGLLLITIVYATTTPFLVKLLNEVQHADIQASTTANEMFSSIRMVAACGAEEKMAKRYAGWVDESRRRGLKMAPLVAVQQAPVQFAIYGTFALSFWYSLKMYMDLRFNSAETLIVVLMSVMLMTTSIGGITAPLSAAARAAGAATVFYTIIDAPRPDSTGFREPDVSAAEDIVLEHVNFAYSTRPDLKILDDLSIRLPVGKVTAIVGPSGSGKSTIVGLLERWYEIQALESGDVSLWWRNGSITVGRQPLRDIDLKWWRSQIGLVQQEPHLFNNTIYANVEFGLIGTEWENADLETKKELVKQACKEAFADEFIDRLPEGYSTVVGDAGIKLSGGQRQRLAIARSIVKRPKILILDEATSSIDVRSEQIVQAALEKVSRNRTTLVIAHRLGTIRKADNIIVLRKGKAIQQGTHEELMGQKDGAYWTLATAQQLAMGSEEETDELNPAPDAEPFTEKKSMATIATDNTLVETTTISSGDDAHKPADPARFWTSFAVLLREQSQRWRWYIVLLLGAMGGGASQPIQAYLFATELTLFQFWGEWLPALANFWSLMFVMLAIFVAISYFALGWSSSTIAFHITHYYRSEYFSNILSKSVAFFDSDDHSVGALTARLATDPSQLQELLGTNMAFVIISILNVVGCLAIAFYFGWKLTVVTLCSSMPLIVGAAFFKIRYETQFEKMNNQVFAESAKFATESIGAFRTVSALTLEDTILSRYDKLLHDHIRKSLRRSSWTTLIFATADSIALLCMAFVLWYGGGLMLKLEYSSFQYMVVYIAVLQGGLGAGQWLSYGPNIAKASVAASRILEMRGKDQVDGKLMPLDTGNIGDDDKGVKIQFQNVWFRYPTRDVPILNGLNLTIEKGQFAAIVGPSGSGKTTVISLLERFYSVKSGRILYNGSDISDLRLSSYRKEMSLVAQEPNLFDGTLRENILLGVDEENTTDEQLHQACRDAEMHDFIMSLPDGYNTEVGTRGVTLSGGQKQRIAIARALIRNPRLLLLDEATSNLDTETEQAIQAVFERNRKDRTMIVVAHRLATVQNADVIFVLSDGRVVEQGDHATLLSKREIYYQMMTPGLVKSLEDTKVQYRRLGQSGLKVSVPIFGCMSFGDPKSLDWAIGEDEALPLLKAAYDRGLNTWDTANMYSNGASEVIVGKALKKYNIPREKVVILTKCFWAVGEEPELRAYFFAKQMTQSKDYVNQAGLSRAAIFNQVEASLKRLGTDYIDLLQIHRFDPDTPIEETMKALHDLVQSGKVRYIGASSMWATQFARMQFVAERNGWTKFVSMQNHYNLLYREEEREMNRFCNDTGVGIIPWAPLCRGHLARRPEVFGETARSKGEKDNQPGSHGTVEPDLTIIKRAIEIADKHEWPISHVALAWINKRVTSPIIGFSSEKRLDEAVAIGKKVLTDEEEKYLEELYQPKAIQGHS</sequence>
<dbReference type="GO" id="GO:0090374">
    <property type="term" value="P:oligopeptide export from mitochondrion"/>
    <property type="evidence" value="ECO:0007669"/>
    <property type="project" value="TreeGrafter"/>
</dbReference>
<dbReference type="PROSITE" id="PS50929">
    <property type="entry name" value="ABC_TM1F"/>
    <property type="match status" value="2"/>
</dbReference>
<dbReference type="InterPro" id="IPR003439">
    <property type="entry name" value="ABC_transporter-like_ATP-bd"/>
</dbReference>
<evidence type="ECO:0000256" key="8">
    <source>
        <dbReference type="ARBA" id="ARBA00022840"/>
    </source>
</evidence>
<dbReference type="Gene3D" id="3.40.50.300">
    <property type="entry name" value="P-loop containing nucleotide triphosphate hydrolases"/>
    <property type="match status" value="2"/>
</dbReference>
<dbReference type="Gene3D" id="3.20.20.100">
    <property type="entry name" value="NADP-dependent oxidoreductase domain"/>
    <property type="match status" value="1"/>
</dbReference>
<dbReference type="CDD" id="cd18577">
    <property type="entry name" value="ABC_6TM_Pgp_ABCB1_D1_like"/>
    <property type="match status" value="1"/>
</dbReference>
<feature type="transmembrane region" description="Helical" evidence="14">
    <location>
        <begin position="33"/>
        <end position="51"/>
    </location>
</feature>
<dbReference type="GO" id="GO:0016887">
    <property type="term" value="F:ATP hydrolysis activity"/>
    <property type="evidence" value="ECO:0007669"/>
    <property type="project" value="InterPro"/>
</dbReference>
<evidence type="ECO:0000259" key="15">
    <source>
        <dbReference type="PROSITE" id="PS50893"/>
    </source>
</evidence>
<feature type="domain" description="ABC transmembrane type-1" evidence="16">
    <location>
        <begin position="1"/>
        <end position="281"/>
    </location>
</feature>
<feature type="transmembrane region" description="Helical" evidence="14">
    <location>
        <begin position="251"/>
        <end position="272"/>
    </location>
</feature>
<dbReference type="InterPro" id="IPR036640">
    <property type="entry name" value="ABC1_TM_sf"/>
</dbReference>
<dbReference type="InterPro" id="IPR036812">
    <property type="entry name" value="NAD(P)_OxRdtase_dom_sf"/>
</dbReference>
<dbReference type="GO" id="GO:0012505">
    <property type="term" value="C:endomembrane system"/>
    <property type="evidence" value="ECO:0007669"/>
    <property type="project" value="UniProtKB-SubCell"/>
</dbReference>
<dbReference type="InterPro" id="IPR011527">
    <property type="entry name" value="ABC1_TM_dom"/>
</dbReference>
<dbReference type="PROSITE" id="PS50893">
    <property type="entry name" value="ABC_TRANSPORTER_2"/>
    <property type="match status" value="2"/>
</dbReference>
<keyword evidence="9 14" id="KW-1133">Transmembrane helix</keyword>
<dbReference type="PROSITE" id="PS00211">
    <property type="entry name" value="ABC_TRANSPORTER_1"/>
    <property type="match status" value="2"/>
</dbReference>
<feature type="transmembrane region" description="Helical" evidence="14">
    <location>
        <begin position="690"/>
        <end position="709"/>
    </location>
</feature>
<dbReference type="Pfam" id="PF00248">
    <property type="entry name" value="Aldo_ket_red"/>
    <property type="match status" value="1"/>
</dbReference>
<keyword evidence="11 14" id="KW-0472">Membrane</keyword>
<dbReference type="FunFam" id="1.20.1560.10:FF:000057">
    <property type="entry name" value="ABC multidrug transporter SitT"/>
    <property type="match status" value="1"/>
</dbReference>
<keyword evidence="5 14" id="KW-0812">Transmembrane</keyword>
<dbReference type="InterPro" id="IPR017871">
    <property type="entry name" value="ABC_transporter-like_CS"/>
</dbReference>
<keyword evidence="8" id="KW-0067">ATP-binding</keyword>
<evidence type="ECO:0000256" key="11">
    <source>
        <dbReference type="ARBA" id="ARBA00023136"/>
    </source>
</evidence>